<comment type="caution">
    <text evidence="1">The sequence shown here is derived from an EMBL/GenBank/DDBJ whole genome shotgun (WGS) entry which is preliminary data.</text>
</comment>
<accession>A0AAV0G280</accession>
<organism evidence="1 2">
    <name type="scientific">Cuscuta epithymum</name>
    <dbReference type="NCBI Taxonomy" id="186058"/>
    <lineage>
        <taxon>Eukaryota</taxon>
        <taxon>Viridiplantae</taxon>
        <taxon>Streptophyta</taxon>
        <taxon>Embryophyta</taxon>
        <taxon>Tracheophyta</taxon>
        <taxon>Spermatophyta</taxon>
        <taxon>Magnoliopsida</taxon>
        <taxon>eudicotyledons</taxon>
        <taxon>Gunneridae</taxon>
        <taxon>Pentapetalae</taxon>
        <taxon>asterids</taxon>
        <taxon>lamiids</taxon>
        <taxon>Solanales</taxon>
        <taxon>Convolvulaceae</taxon>
        <taxon>Cuscuteae</taxon>
        <taxon>Cuscuta</taxon>
        <taxon>Cuscuta subgen. Cuscuta</taxon>
    </lineage>
</organism>
<protein>
    <submittedName>
        <fullName evidence="1">Uncharacterized protein</fullName>
    </submittedName>
</protein>
<evidence type="ECO:0000313" key="1">
    <source>
        <dbReference type="EMBL" id="CAH9141838.1"/>
    </source>
</evidence>
<keyword evidence="2" id="KW-1185">Reference proteome</keyword>
<reference evidence="1" key="1">
    <citation type="submission" date="2022-07" db="EMBL/GenBank/DDBJ databases">
        <authorList>
            <person name="Macas J."/>
            <person name="Novak P."/>
            <person name="Neumann P."/>
        </authorList>
    </citation>
    <scope>NUCLEOTIDE SEQUENCE</scope>
</reference>
<name>A0AAV0G280_9ASTE</name>
<dbReference type="Proteomes" id="UP001152523">
    <property type="component" value="Unassembled WGS sequence"/>
</dbReference>
<dbReference type="EMBL" id="CAMAPF010001033">
    <property type="protein sequence ID" value="CAH9141838.1"/>
    <property type="molecule type" value="Genomic_DNA"/>
</dbReference>
<sequence>MEERKMRRAAKLLSREDLLNMDYLSNLENEKDNRDISLLNEDVQVGAIAIKDKKDYILEKYNADYVIGTINVEIPLQAFFHYQDNVILEGESHFECGDTSDSSGDDLDRELLNHLSDSNWKTRSQLRRNAHIQEKMESLLD</sequence>
<gene>
    <name evidence="1" type="ORF">CEPIT_LOCUS39442</name>
</gene>
<proteinExistence type="predicted"/>
<evidence type="ECO:0000313" key="2">
    <source>
        <dbReference type="Proteomes" id="UP001152523"/>
    </source>
</evidence>
<dbReference type="AlphaFoldDB" id="A0AAV0G280"/>